<proteinExistence type="predicted"/>
<feature type="compositionally biased region" description="Low complexity" evidence="1">
    <location>
        <begin position="26"/>
        <end position="41"/>
    </location>
</feature>
<gene>
    <name evidence="2" type="ORF">HERILL_LOCUS3221</name>
</gene>
<dbReference type="InParanoid" id="A0A7R8UFT8"/>
<name>A0A7R8UFT8_HERIL</name>
<dbReference type="AlphaFoldDB" id="A0A7R8UFT8"/>
<dbReference type="Proteomes" id="UP000594454">
    <property type="component" value="Chromosome 1"/>
</dbReference>
<evidence type="ECO:0000313" key="3">
    <source>
        <dbReference type="Proteomes" id="UP000594454"/>
    </source>
</evidence>
<protein>
    <submittedName>
        <fullName evidence="2">Uncharacterized protein</fullName>
    </submittedName>
</protein>
<dbReference type="EMBL" id="LR899009">
    <property type="protein sequence ID" value="CAD7080045.1"/>
    <property type="molecule type" value="Genomic_DNA"/>
</dbReference>
<accession>A0A7R8UFT8</accession>
<feature type="region of interest" description="Disordered" evidence="1">
    <location>
        <begin position="1"/>
        <end position="70"/>
    </location>
</feature>
<sequence>MLKIQMLEQIVTSDAADNEQKQQRGQEAPPQQHQSQQSPQQAEKRQLQQQKSGLPKNALHRGSSPSGLVV</sequence>
<keyword evidence="3" id="KW-1185">Reference proteome</keyword>
<evidence type="ECO:0000256" key="1">
    <source>
        <dbReference type="SAM" id="MobiDB-lite"/>
    </source>
</evidence>
<reference evidence="2 3" key="1">
    <citation type="submission" date="2020-11" db="EMBL/GenBank/DDBJ databases">
        <authorList>
            <person name="Wallbank WR R."/>
            <person name="Pardo Diaz C."/>
            <person name="Kozak K."/>
            <person name="Martin S."/>
            <person name="Jiggins C."/>
            <person name="Moest M."/>
            <person name="Warren A I."/>
            <person name="Generalovic N T."/>
            <person name="Byers J.R.P. K."/>
            <person name="Montejo-Kovacevich G."/>
            <person name="Yen C E."/>
        </authorList>
    </citation>
    <scope>NUCLEOTIDE SEQUENCE [LARGE SCALE GENOMIC DNA]</scope>
</reference>
<organism evidence="2 3">
    <name type="scientific">Hermetia illucens</name>
    <name type="common">Black soldier fly</name>
    <dbReference type="NCBI Taxonomy" id="343691"/>
    <lineage>
        <taxon>Eukaryota</taxon>
        <taxon>Metazoa</taxon>
        <taxon>Ecdysozoa</taxon>
        <taxon>Arthropoda</taxon>
        <taxon>Hexapoda</taxon>
        <taxon>Insecta</taxon>
        <taxon>Pterygota</taxon>
        <taxon>Neoptera</taxon>
        <taxon>Endopterygota</taxon>
        <taxon>Diptera</taxon>
        <taxon>Brachycera</taxon>
        <taxon>Stratiomyomorpha</taxon>
        <taxon>Stratiomyidae</taxon>
        <taxon>Hermetiinae</taxon>
        <taxon>Hermetia</taxon>
    </lineage>
</organism>
<evidence type="ECO:0000313" key="2">
    <source>
        <dbReference type="EMBL" id="CAD7080045.1"/>
    </source>
</evidence>